<proteinExistence type="inferred from homology"/>
<keyword evidence="6" id="KW-1185">Reference proteome</keyword>
<keyword evidence="3" id="KW-0472">Membrane</keyword>
<feature type="transmembrane region" description="Helical" evidence="3">
    <location>
        <begin position="406"/>
        <end position="429"/>
    </location>
</feature>
<dbReference type="PANTHER" id="PTHR47965">
    <property type="entry name" value="ASPARTYL PROTEASE-RELATED"/>
    <property type="match status" value="1"/>
</dbReference>
<dbReference type="InterPro" id="IPR021109">
    <property type="entry name" value="Peptidase_aspartic_dom_sf"/>
</dbReference>
<dbReference type="AlphaFoldDB" id="A0A6G1GPS4"/>
<dbReference type="EMBL" id="ML977181">
    <property type="protein sequence ID" value="KAF1982738.1"/>
    <property type="molecule type" value="Genomic_DNA"/>
</dbReference>
<keyword evidence="5" id="KW-0645">Protease</keyword>
<evidence type="ECO:0000313" key="5">
    <source>
        <dbReference type="EMBL" id="KAF1982738.1"/>
    </source>
</evidence>
<gene>
    <name evidence="5" type="ORF">K402DRAFT_296763</name>
</gene>
<organism evidence="5 6">
    <name type="scientific">Aulographum hederae CBS 113979</name>
    <dbReference type="NCBI Taxonomy" id="1176131"/>
    <lineage>
        <taxon>Eukaryota</taxon>
        <taxon>Fungi</taxon>
        <taxon>Dikarya</taxon>
        <taxon>Ascomycota</taxon>
        <taxon>Pezizomycotina</taxon>
        <taxon>Dothideomycetes</taxon>
        <taxon>Pleosporomycetidae</taxon>
        <taxon>Aulographales</taxon>
        <taxon>Aulographaceae</taxon>
    </lineage>
</organism>
<dbReference type="GO" id="GO:0031505">
    <property type="term" value="P:fungal-type cell wall organization"/>
    <property type="evidence" value="ECO:0007669"/>
    <property type="project" value="TreeGrafter"/>
</dbReference>
<evidence type="ECO:0000256" key="3">
    <source>
        <dbReference type="SAM" id="Phobius"/>
    </source>
</evidence>
<dbReference type="SUPFAM" id="SSF50630">
    <property type="entry name" value="Acid proteases"/>
    <property type="match status" value="1"/>
</dbReference>
<dbReference type="OrthoDB" id="4074350at2759"/>
<feature type="compositionally biased region" description="Low complexity" evidence="2">
    <location>
        <begin position="498"/>
        <end position="512"/>
    </location>
</feature>
<dbReference type="GO" id="GO:0005576">
    <property type="term" value="C:extracellular region"/>
    <property type="evidence" value="ECO:0007669"/>
    <property type="project" value="TreeGrafter"/>
</dbReference>
<dbReference type="Pfam" id="PF00026">
    <property type="entry name" value="Asp"/>
    <property type="match status" value="1"/>
</dbReference>
<evidence type="ECO:0000313" key="6">
    <source>
        <dbReference type="Proteomes" id="UP000800041"/>
    </source>
</evidence>
<keyword evidence="3" id="KW-0812">Transmembrane</keyword>
<name>A0A6G1GPS4_9PEZI</name>
<feature type="non-terminal residue" evidence="5">
    <location>
        <position position="1"/>
    </location>
</feature>
<evidence type="ECO:0000256" key="1">
    <source>
        <dbReference type="ARBA" id="ARBA00007447"/>
    </source>
</evidence>
<dbReference type="PANTHER" id="PTHR47965:SF101">
    <property type="entry name" value="HYPOTHETICAL ASPARTYL PROTEASE (EUROFUNG)-RELATED"/>
    <property type="match status" value="1"/>
</dbReference>
<reference evidence="5" key="1">
    <citation type="journal article" date="2020" name="Stud. Mycol.">
        <title>101 Dothideomycetes genomes: a test case for predicting lifestyles and emergence of pathogens.</title>
        <authorList>
            <person name="Haridas S."/>
            <person name="Albert R."/>
            <person name="Binder M."/>
            <person name="Bloem J."/>
            <person name="Labutti K."/>
            <person name="Salamov A."/>
            <person name="Andreopoulos B."/>
            <person name="Baker S."/>
            <person name="Barry K."/>
            <person name="Bills G."/>
            <person name="Bluhm B."/>
            <person name="Cannon C."/>
            <person name="Castanera R."/>
            <person name="Culley D."/>
            <person name="Daum C."/>
            <person name="Ezra D."/>
            <person name="Gonzalez J."/>
            <person name="Henrissat B."/>
            <person name="Kuo A."/>
            <person name="Liang C."/>
            <person name="Lipzen A."/>
            <person name="Lutzoni F."/>
            <person name="Magnuson J."/>
            <person name="Mondo S."/>
            <person name="Nolan M."/>
            <person name="Ohm R."/>
            <person name="Pangilinan J."/>
            <person name="Park H.-J."/>
            <person name="Ramirez L."/>
            <person name="Alfaro M."/>
            <person name="Sun H."/>
            <person name="Tritt A."/>
            <person name="Yoshinaga Y."/>
            <person name="Zwiers L.-H."/>
            <person name="Turgeon B."/>
            <person name="Goodwin S."/>
            <person name="Spatafora J."/>
            <person name="Crous P."/>
            <person name="Grigoriev I."/>
        </authorList>
    </citation>
    <scope>NUCLEOTIDE SEQUENCE</scope>
    <source>
        <strain evidence="5">CBS 113979</strain>
    </source>
</reference>
<evidence type="ECO:0000256" key="2">
    <source>
        <dbReference type="SAM" id="MobiDB-lite"/>
    </source>
</evidence>
<dbReference type="InterPro" id="IPR001461">
    <property type="entry name" value="Aspartic_peptidase_A1"/>
</dbReference>
<dbReference type="GO" id="GO:0009277">
    <property type="term" value="C:fungal-type cell wall"/>
    <property type="evidence" value="ECO:0007669"/>
    <property type="project" value="TreeGrafter"/>
</dbReference>
<dbReference type="PROSITE" id="PS51767">
    <property type="entry name" value="PEPTIDASE_A1"/>
    <property type="match status" value="1"/>
</dbReference>
<feature type="region of interest" description="Disordered" evidence="2">
    <location>
        <begin position="482"/>
        <end position="512"/>
    </location>
</feature>
<dbReference type="PRINTS" id="PR00792">
    <property type="entry name" value="PEPSIN"/>
</dbReference>
<sequence length="601" mass="64995">PAPIAFAPDQNWEGIDGTWNTFTIGTGTPPQYTRVLISTTSQQTWVVLPAGCPGDPACFPRGYSFNYSLSQTWDPIGTYDFYIEKQLGYEGNAAYGYDTVSLGGYGEGGPSLPNMTVGAFAVESFWFGHFGLHPKPTNFTNFTDGSPSYMHTLKEQDIIPSVSFAYTAGAQYRYTSILASLTLGGYDSSRFIPNNLTFDFAPDNERELVVGIQKIGSHNLDQQEVSLMPTPAYAFIDSTVPQIWLPEDACRAFEEAFGLTYDTDTELYLLNDTTHTNLQTLNPNVTITLGVDPSGGETIDIVMPYSSFDLVAKSPYQDLQNDTRYFPLRRALNSSMITLGRAFLQEAYLIVDWERQNFSVSQCSWLQGQQQKLVPILPPEGSSLYGGTNANAPDSTTSSHGLTTGAIVGVAVGIVVAALVGAIIAFVCFRRRKQKHQKLQQELLAEVAALKSEKAGHAAEIPPATDPTTEPKVFPKHELDATSAPRAEIDSESKKPITGSTPLLSPGLSSLGEDGKDGGVTYVAEADTQGTEVFEMPGDMPARQEADGRQLSEKETMLVREARYNGPGAVSPVATTPLEQEGGQNAVAGARKAPVNAEDVV</sequence>
<dbReference type="GO" id="GO:0004190">
    <property type="term" value="F:aspartic-type endopeptidase activity"/>
    <property type="evidence" value="ECO:0007669"/>
    <property type="project" value="InterPro"/>
</dbReference>
<dbReference type="Gene3D" id="2.40.70.10">
    <property type="entry name" value="Acid Proteases"/>
    <property type="match status" value="2"/>
</dbReference>
<protein>
    <submittedName>
        <fullName evidence="5">Acid protease</fullName>
    </submittedName>
</protein>
<dbReference type="GO" id="GO:0006508">
    <property type="term" value="P:proteolysis"/>
    <property type="evidence" value="ECO:0007669"/>
    <property type="project" value="UniProtKB-KW"/>
</dbReference>
<comment type="similarity">
    <text evidence="1">Belongs to the peptidase A1 family.</text>
</comment>
<evidence type="ECO:0000259" key="4">
    <source>
        <dbReference type="PROSITE" id="PS51767"/>
    </source>
</evidence>
<dbReference type="InterPro" id="IPR033121">
    <property type="entry name" value="PEPTIDASE_A1"/>
</dbReference>
<feature type="region of interest" description="Disordered" evidence="2">
    <location>
        <begin position="564"/>
        <end position="601"/>
    </location>
</feature>
<dbReference type="InterPro" id="IPR034164">
    <property type="entry name" value="Pepsin-like_dom"/>
</dbReference>
<feature type="non-terminal residue" evidence="5">
    <location>
        <position position="601"/>
    </location>
</feature>
<dbReference type="CDD" id="cd05471">
    <property type="entry name" value="pepsin_like"/>
    <property type="match status" value="1"/>
</dbReference>
<dbReference type="Proteomes" id="UP000800041">
    <property type="component" value="Unassembled WGS sequence"/>
</dbReference>
<keyword evidence="3" id="KW-1133">Transmembrane helix</keyword>
<keyword evidence="5" id="KW-0378">Hydrolase</keyword>
<accession>A0A6G1GPS4</accession>
<feature type="domain" description="Peptidase A1" evidence="4">
    <location>
        <begin position="20"/>
        <end position="361"/>
    </location>
</feature>